<dbReference type="Gene3D" id="2.60.120.480">
    <property type="entry name" value="Ureidoglycolate hydrolase"/>
    <property type="match status" value="1"/>
</dbReference>
<accession>A0AAP2WAH2</accession>
<reference evidence="1 2" key="1">
    <citation type="submission" date="2021-11" db="EMBL/GenBank/DDBJ databases">
        <title>Lacrimispora sp. nov. NSJ-141 isolated from human feces.</title>
        <authorList>
            <person name="Abdugheni R."/>
        </authorList>
    </citation>
    <scope>NUCLEOTIDE SEQUENCE [LARGE SCALE GENOMIC DNA]</scope>
    <source>
        <strain evidence="1 2">NSJ-141</strain>
    </source>
</reference>
<dbReference type="EMBL" id="JAJNOR010000007">
    <property type="protein sequence ID" value="MCD2493347.1"/>
    <property type="molecule type" value="Genomic_DNA"/>
</dbReference>
<name>A0AAP2WAH2_9FIRM</name>
<evidence type="ECO:0000313" key="1">
    <source>
        <dbReference type="EMBL" id="MCD2493347.1"/>
    </source>
</evidence>
<protein>
    <submittedName>
        <fullName evidence="1">DUF4867 family protein</fullName>
    </submittedName>
</protein>
<keyword evidence="2" id="KW-1185">Reference proteome</keyword>
<dbReference type="InterPro" id="IPR024060">
    <property type="entry name" value="Ureidoglycolate_lyase_dom_sf"/>
</dbReference>
<dbReference type="AlphaFoldDB" id="A0AAP2WAH2"/>
<dbReference type="Pfam" id="PF16161">
    <property type="entry name" value="DUF4867"/>
    <property type="match status" value="1"/>
</dbReference>
<dbReference type="RefSeq" id="WP_231063205.1">
    <property type="nucleotide sequence ID" value="NZ_JAJNOR010000007.1"/>
</dbReference>
<proteinExistence type="predicted"/>
<comment type="caution">
    <text evidence="1">The sequence shown here is derived from an EMBL/GenBank/DDBJ whole genome shotgun (WGS) entry which is preliminary data.</text>
</comment>
<evidence type="ECO:0000313" key="2">
    <source>
        <dbReference type="Proteomes" id="UP001299265"/>
    </source>
</evidence>
<organism evidence="1 2">
    <name type="scientific">Lientehia hominis</name>
    <dbReference type="NCBI Taxonomy" id="2897778"/>
    <lineage>
        <taxon>Bacteria</taxon>
        <taxon>Bacillati</taxon>
        <taxon>Bacillota</taxon>
        <taxon>Clostridia</taxon>
        <taxon>Lachnospirales</taxon>
        <taxon>Lachnospiraceae</taxon>
        <taxon>Lientehia</taxon>
    </lineage>
</organism>
<gene>
    <name evidence="1" type="ORF">LQE92_12050</name>
</gene>
<dbReference type="InterPro" id="IPR032358">
    <property type="entry name" value="DUF4867"/>
</dbReference>
<dbReference type="Proteomes" id="UP001299265">
    <property type="component" value="Unassembled WGS sequence"/>
</dbReference>
<dbReference type="GO" id="GO:0004848">
    <property type="term" value="F:ureidoglycolate hydrolase activity"/>
    <property type="evidence" value="ECO:0007669"/>
    <property type="project" value="InterPro"/>
</dbReference>
<sequence length="204" mass="22590">MEVKKVTDKEFKKYGAIVEGMDFSGLVDWAKTTPAPDEVIYEPSVKEAEEMEICEAISRQIYGEMPIQIGYCNGKNHKADTMEYHRGEELDIAVTDMIVVVGSRGDMDTMTTFDLSNAEAFLVPAGTAVLLYSSTLHYAPCSAGAGVFQCIIVLPEGTNVSSEKKNQMQTEEDKLLCMKNKWVLTHPDSGEDFYPGLKGDIIRV</sequence>